<evidence type="ECO:0000313" key="2">
    <source>
        <dbReference type="EnsemblMetazoa" id="HelroP177299"/>
    </source>
</evidence>
<evidence type="ECO:0000313" key="1">
    <source>
        <dbReference type="EMBL" id="ESN98065.1"/>
    </source>
</evidence>
<reference evidence="3" key="1">
    <citation type="submission" date="2012-12" db="EMBL/GenBank/DDBJ databases">
        <authorList>
            <person name="Hellsten U."/>
            <person name="Grimwood J."/>
            <person name="Chapman J.A."/>
            <person name="Shapiro H."/>
            <person name="Aerts A."/>
            <person name="Otillar R.P."/>
            <person name="Terry A.Y."/>
            <person name="Boore J.L."/>
            <person name="Simakov O."/>
            <person name="Marletaz F."/>
            <person name="Cho S.-J."/>
            <person name="Edsinger-Gonzales E."/>
            <person name="Havlak P."/>
            <person name="Kuo D.-H."/>
            <person name="Larsson T."/>
            <person name="Lv J."/>
            <person name="Arendt D."/>
            <person name="Savage R."/>
            <person name="Osoegawa K."/>
            <person name="de Jong P."/>
            <person name="Lindberg D.R."/>
            <person name="Seaver E.C."/>
            <person name="Weisblat D.A."/>
            <person name="Putnam N.H."/>
            <person name="Grigoriev I.V."/>
            <person name="Rokhsar D.S."/>
        </authorList>
    </citation>
    <scope>NUCLEOTIDE SEQUENCE</scope>
</reference>
<protein>
    <recommendedName>
        <fullName evidence="4">Cyclic nucleotide-binding domain-containing protein</fullName>
    </recommendedName>
</protein>
<dbReference type="SUPFAM" id="SSF51206">
    <property type="entry name" value="cAMP-binding domain-like"/>
    <property type="match status" value="2"/>
</dbReference>
<dbReference type="AlphaFoldDB" id="T1FBH1"/>
<name>T1FBH1_HELRO</name>
<reference evidence="2" key="3">
    <citation type="submission" date="2015-06" db="UniProtKB">
        <authorList>
            <consortium name="EnsemblMetazoa"/>
        </authorList>
    </citation>
    <scope>IDENTIFICATION</scope>
</reference>
<dbReference type="EMBL" id="AMQM01006010">
    <property type="status" value="NOT_ANNOTATED_CDS"/>
    <property type="molecule type" value="Genomic_DNA"/>
</dbReference>
<dbReference type="OrthoDB" id="166212at2759"/>
<dbReference type="InParanoid" id="T1FBH1"/>
<dbReference type="CTD" id="20206170"/>
<dbReference type="RefSeq" id="XP_009023764.1">
    <property type="nucleotide sequence ID" value="XM_009025516.1"/>
</dbReference>
<dbReference type="EnsemblMetazoa" id="HelroT177299">
    <property type="protein sequence ID" value="HelroP177299"/>
    <property type="gene ID" value="HelroG177299"/>
</dbReference>
<dbReference type="eggNOG" id="KOG1113">
    <property type="taxonomic scope" value="Eukaryota"/>
</dbReference>
<dbReference type="STRING" id="6412.T1FBH1"/>
<dbReference type="PANTHER" id="PTHR23011:SF41">
    <property type="entry name" value="CYCLIC NUCLEOTIDE-BINDING DOMAIN-CONTAINING PROTEIN"/>
    <property type="match status" value="1"/>
</dbReference>
<sequence length="619" mass="71605">MDKPILMSSYRLHKKFLKNTQENLKDQLRKLKIRCLLKHKRRIAAAKSPLVPNIDGQLSAEETYKRKQQFRRLPPDFVWMDIIRKVVLMITAYGAMQKRGCLLERVTYRNIIEQYRVAINTTTASGNEAMMSSNVKYNPKDYAASKKFSIPTGAVKIMQKPMALRTHKDIMTIYAIMMDLPIFQNYSTKLRWSIARHVKYFKCEPKRVLTLENRHPIRVYFIYSGIVNVVFKEEEGSNLIGTKKKLSLKRGACIGHTGKTRLCVCATNCEFLAIYKTTYIKEGIDAVQVREAEDRFEFFRKWSPIDSWSDNAVYDLANISYTEGYPSGSFILHNVLEKDSDVVLFVLQGKLDVVKVTSNKKCHDIEKNKSLPKTLGAASRKFLDPILKQVNPKNANDVNLCNPFIKNSRQTTKFSSDKYSLSSLVSEVADVRLTNIQDSGTVLITPIYVGIRTLYEGECYGLERIQEEKDSRKRIKNQFCLISRDCVVIKLSGSLLLELIQHLGVDKNEMRKKAQTYQDETTICDLIEKDLMWKQYKQSVIETQVLSRPTIRKSKNFLNHVANETRLPGVFNQAKYMFPQQIIRLNNQRTTNPLYQLAENCREILAKLEKKNRSIYVFK</sequence>
<dbReference type="PANTHER" id="PTHR23011">
    <property type="entry name" value="CYCLIC NUCLEOTIDE-BINDING DOMAIN CONTAINING PROTEIN"/>
    <property type="match status" value="1"/>
</dbReference>
<dbReference type="Gene3D" id="2.60.120.10">
    <property type="entry name" value="Jelly Rolls"/>
    <property type="match status" value="1"/>
</dbReference>
<dbReference type="GeneID" id="20206170"/>
<evidence type="ECO:0008006" key="4">
    <source>
        <dbReference type="Google" id="ProtNLM"/>
    </source>
</evidence>
<dbReference type="InterPro" id="IPR014710">
    <property type="entry name" value="RmlC-like_jellyroll"/>
</dbReference>
<dbReference type="OMA" id="KTTKPCY"/>
<accession>T1FBH1</accession>
<proteinExistence type="predicted"/>
<dbReference type="KEGG" id="hro:HELRODRAFT_177299"/>
<reference evidence="1 3" key="2">
    <citation type="journal article" date="2013" name="Nature">
        <title>Insights into bilaterian evolution from three spiralian genomes.</title>
        <authorList>
            <person name="Simakov O."/>
            <person name="Marletaz F."/>
            <person name="Cho S.J."/>
            <person name="Edsinger-Gonzales E."/>
            <person name="Havlak P."/>
            <person name="Hellsten U."/>
            <person name="Kuo D.H."/>
            <person name="Larsson T."/>
            <person name="Lv J."/>
            <person name="Arendt D."/>
            <person name="Savage R."/>
            <person name="Osoegawa K."/>
            <person name="de Jong P."/>
            <person name="Grimwood J."/>
            <person name="Chapman J.A."/>
            <person name="Shapiro H."/>
            <person name="Aerts A."/>
            <person name="Otillar R.P."/>
            <person name="Terry A.Y."/>
            <person name="Boore J.L."/>
            <person name="Grigoriev I.V."/>
            <person name="Lindberg D.R."/>
            <person name="Seaver E.C."/>
            <person name="Weisblat D.A."/>
            <person name="Putnam N.H."/>
            <person name="Rokhsar D.S."/>
        </authorList>
    </citation>
    <scope>NUCLEOTIDE SEQUENCE</scope>
</reference>
<dbReference type="EMBL" id="KB097222">
    <property type="protein sequence ID" value="ESN98065.1"/>
    <property type="molecule type" value="Genomic_DNA"/>
</dbReference>
<keyword evidence="3" id="KW-1185">Reference proteome</keyword>
<dbReference type="Proteomes" id="UP000015101">
    <property type="component" value="Unassembled WGS sequence"/>
</dbReference>
<evidence type="ECO:0000313" key="3">
    <source>
        <dbReference type="Proteomes" id="UP000015101"/>
    </source>
</evidence>
<organism evidence="2 3">
    <name type="scientific">Helobdella robusta</name>
    <name type="common">Californian leech</name>
    <dbReference type="NCBI Taxonomy" id="6412"/>
    <lineage>
        <taxon>Eukaryota</taxon>
        <taxon>Metazoa</taxon>
        <taxon>Spiralia</taxon>
        <taxon>Lophotrochozoa</taxon>
        <taxon>Annelida</taxon>
        <taxon>Clitellata</taxon>
        <taxon>Hirudinea</taxon>
        <taxon>Rhynchobdellida</taxon>
        <taxon>Glossiphoniidae</taxon>
        <taxon>Helobdella</taxon>
    </lineage>
</organism>
<dbReference type="InterPro" id="IPR018490">
    <property type="entry name" value="cNMP-bd_dom_sf"/>
</dbReference>
<dbReference type="HOGENOM" id="CLU_485983_0_0_1"/>
<gene>
    <name evidence="2" type="primary">20206170</name>
    <name evidence="1" type="ORF">HELRODRAFT_177299</name>
</gene>